<proteinExistence type="predicted"/>
<sequence length="290" mass="32976">MKAEKINTGLPDKSDWIARISPPNKPECIEAYFSGHGYDLHRHDTWAIGQTLAGVQSFHYRRTLVHSLPGRTMVLHPDELHDGHAGTEKGFRYRMVYIQPSLIQHVLQGLPLPFIAGGLSDHPGLFAASNALLNPGQSADPLETDDALFDLAHALAAASGVRRGRKSIDYRSAEQARIYLLDSLEHPVTLEELEQATGRERWSLSRDFRVLFGTSPYRYLTMRRLELARCLISSGIPLVHAAIRAGFVDQSHMTRHFKKTYGQTPWRWLQVQQHSPAEHRVNLHDRTRRW</sequence>
<dbReference type="PANTHER" id="PTHR46796:SF2">
    <property type="entry name" value="TRANSCRIPTIONAL REGULATORY PROTEIN"/>
    <property type="match status" value="1"/>
</dbReference>
<keyword evidence="1" id="KW-0805">Transcription regulation</keyword>
<accession>A0ABV3N4Z8</accession>
<evidence type="ECO:0000259" key="4">
    <source>
        <dbReference type="PROSITE" id="PS01124"/>
    </source>
</evidence>
<dbReference type="Pfam" id="PF02311">
    <property type="entry name" value="AraC_binding"/>
    <property type="match status" value="1"/>
</dbReference>
<evidence type="ECO:0000313" key="6">
    <source>
        <dbReference type="Proteomes" id="UP001554567"/>
    </source>
</evidence>
<evidence type="ECO:0000256" key="1">
    <source>
        <dbReference type="ARBA" id="ARBA00023015"/>
    </source>
</evidence>
<keyword evidence="6" id="KW-1185">Reference proteome</keyword>
<comment type="caution">
    <text evidence="5">The sequence shown here is derived from an EMBL/GenBank/DDBJ whole genome shotgun (WGS) entry which is preliminary data.</text>
</comment>
<feature type="domain" description="HTH araC/xylS-type" evidence="4">
    <location>
        <begin position="174"/>
        <end position="271"/>
    </location>
</feature>
<dbReference type="EMBL" id="JBFKZN010000009">
    <property type="protein sequence ID" value="MEW5290907.1"/>
    <property type="molecule type" value="Genomic_DNA"/>
</dbReference>
<evidence type="ECO:0000256" key="2">
    <source>
        <dbReference type="ARBA" id="ARBA00023125"/>
    </source>
</evidence>
<evidence type="ECO:0000256" key="3">
    <source>
        <dbReference type="ARBA" id="ARBA00023163"/>
    </source>
</evidence>
<dbReference type="SUPFAM" id="SSF51215">
    <property type="entry name" value="Regulatory protein AraC"/>
    <property type="match status" value="1"/>
</dbReference>
<dbReference type="InterPro" id="IPR037923">
    <property type="entry name" value="HTH-like"/>
</dbReference>
<dbReference type="PROSITE" id="PS01124">
    <property type="entry name" value="HTH_ARAC_FAMILY_2"/>
    <property type="match status" value="1"/>
</dbReference>
<protein>
    <submittedName>
        <fullName evidence="5">AraC family transcriptional regulator</fullName>
    </submittedName>
</protein>
<dbReference type="SUPFAM" id="SSF46689">
    <property type="entry name" value="Homeodomain-like"/>
    <property type="match status" value="2"/>
</dbReference>
<gene>
    <name evidence="5" type="ORF">ABW286_17270</name>
</gene>
<organism evidence="5 6">
    <name type="scientific">Erwinia papayae</name>
    <dbReference type="NCBI Taxonomy" id="206499"/>
    <lineage>
        <taxon>Bacteria</taxon>
        <taxon>Pseudomonadati</taxon>
        <taxon>Pseudomonadota</taxon>
        <taxon>Gammaproteobacteria</taxon>
        <taxon>Enterobacterales</taxon>
        <taxon>Erwiniaceae</taxon>
        <taxon>Erwinia</taxon>
    </lineage>
</organism>
<keyword evidence="2" id="KW-0238">DNA-binding</keyword>
<dbReference type="InterPro" id="IPR003313">
    <property type="entry name" value="AraC-bd"/>
</dbReference>
<reference evidence="5 6" key="1">
    <citation type="submission" date="2024-07" db="EMBL/GenBank/DDBJ databases">
        <authorList>
            <person name="Dulla G.F.J."/>
            <person name="Delorm J.G."/>
        </authorList>
    </citation>
    <scope>NUCLEOTIDE SEQUENCE [LARGE SCALE GENOMIC DNA]</scope>
    <source>
        <strain evidence="5 6">JGD 233</strain>
    </source>
</reference>
<dbReference type="PANTHER" id="PTHR46796">
    <property type="entry name" value="HTH-TYPE TRANSCRIPTIONAL ACTIVATOR RHAS-RELATED"/>
    <property type="match status" value="1"/>
</dbReference>
<dbReference type="InterPro" id="IPR018060">
    <property type="entry name" value="HTH_AraC"/>
</dbReference>
<dbReference type="Proteomes" id="UP001554567">
    <property type="component" value="Unassembled WGS sequence"/>
</dbReference>
<evidence type="ECO:0000313" key="5">
    <source>
        <dbReference type="EMBL" id="MEW5290907.1"/>
    </source>
</evidence>
<dbReference type="InterPro" id="IPR009057">
    <property type="entry name" value="Homeodomain-like_sf"/>
</dbReference>
<name>A0ABV3N4Z8_9GAMM</name>
<dbReference type="Gene3D" id="1.10.10.60">
    <property type="entry name" value="Homeodomain-like"/>
    <property type="match status" value="1"/>
</dbReference>
<dbReference type="InterPro" id="IPR050204">
    <property type="entry name" value="AraC_XylS_family_regulators"/>
</dbReference>
<keyword evidence="3" id="KW-0804">Transcription</keyword>
<dbReference type="Pfam" id="PF12833">
    <property type="entry name" value="HTH_18"/>
    <property type="match status" value="1"/>
</dbReference>
<dbReference type="SMART" id="SM00342">
    <property type="entry name" value="HTH_ARAC"/>
    <property type="match status" value="1"/>
</dbReference>
<dbReference type="RefSeq" id="WP_052018634.1">
    <property type="nucleotide sequence ID" value="NZ_JBFKZN010000009.1"/>
</dbReference>